<protein>
    <submittedName>
        <fullName evidence="1">Uncharacterized protein</fullName>
    </submittedName>
</protein>
<gene>
    <name evidence="1" type="ORF">BU25DRAFT_491874</name>
</gene>
<dbReference type="EMBL" id="MU006719">
    <property type="protein sequence ID" value="KAF2626971.1"/>
    <property type="molecule type" value="Genomic_DNA"/>
</dbReference>
<accession>A0ACB6RYL1</accession>
<reference evidence="1" key="1">
    <citation type="journal article" date="2020" name="Stud. Mycol.">
        <title>101 Dothideomycetes genomes: a test case for predicting lifestyles and emergence of pathogens.</title>
        <authorList>
            <person name="Haridas S."/>
            <person name="Albert R."/>
            <person name="Binder M."/>
            <person name="Bloem J."/>
            <person name="Labutti K."/>
            <person name="Salamov A."/>
            <person name="Andreopoulos B."/>
            <person name="Baker S."/>
            <person name="Barry K."/>
            <person name="Bills G."/>
            <person name="Bluhm B."/>
            <person name="Cannon C."/>
            <person name="Castanera R."/>
            <person name="Culley D."/>
            <person name="Daum C."/>
            <person name="Ezra D."/>
            <person name="Gonzalez J."/>
            <person name="Henrissat B."/>
            <person name="Kuo A."/>
            <person name="Liang C."/>
            <person name="Lipzen A."/>
            <person name="Lutzoni F."/>
            <person name="Magnuson J."/>
            <person name="Mondo S."/>
            <person name="Nolan M."/>
            <person name="Ohm R."/>
            <person name="Pangilinan J."/>
            <person name="Park H.-J."/>
            <person name="Ramirez L."/>
            <person name="Alfaro M."/>
            <person name="Sun H."/>
            <person name="Tritt A."/>
            <person name="Yoshinaga Y."/>
            <person name="Zwiers L.-H."/>
            <person name="Turgeon B."/>
            <person name="Goodwin S."/>
            <person name="Spatafora J."/>
            <person name="Crous P."/>
            <person name="Grigoriev I."/>
        </authorList>
    </citation>
    <scope>NUCLEOTIDE SEQUENCE</scope>
    <source>
        <strain evidence="1">CBS 525.71</strain>
    </source>
</reference>
<name>A0ACB6RYL1_9PLEO</name>
<proteinExistence type="predicted"/>
<organism evidence="1 2">
    <name type="scientific">Macroventuria anomochaeta</name>
    <dbReference type="NCBI Taxonomy" id="301207"/>
    <lineage>
        <taxon>Eukaryota</taxon>
        <taxon>Fungi</taxon>
        <taxon>Dikarya</taxon>
        <taxon>Ascomycota</taxon>
        <taxon>Pezizomycotina</taxon>
        <taxon>Dothideomycetes</taxon>
        <taxon>Pleosporomycetidae</taxon>
        <taxon>Pleosporales</taxon>
        <taxon>Pleosporineae</taxon>
        <taxon>Didymellaceae</taxon>
        <taxon>Macroventuria</taxon>
    </lineage>
</organism>
<evidence type="ECO:0000313" key="2">
    <source>
        <dbReference type="Proteomes" id="UP000799754"/>
    </source>
</evidence>
<sequence>MTKSNIGRQGLPVLVYLTSEPLSLSCSMRILHHEPRKQVTIALRTSVVLHGSEDEQTFVAQYDANNLLPDTTALDAATIHLPNGRHGEIARNADPRITILSLGFKQPCPLWCPPLECLSPKAEPSSVASFNELVELAKATTVHIVFDYNWLHIDLQVPFQRLVRRKEKLTGYPVEKHYAKFLRRRDWTVFGPADTATSPPAYADLSHKRLRRVSSSTSPSPPHKRKVLDESRPQTQVPSSTECTTSPPTYANDEDEHDFQSKAISRVVKRHLPAVLKQVLPKFLPTLLPTLFAIPASFSSSPDDSDSQASQSPELTPLGLSLIPHLVAHIQPQLQKMHTRALSHEERRRESAALRFEEDFEFHKAELMQIRDDGVDDLQREAMYALDEARERGRDVAEELGEDIEAALRDRGKRALNAVCSSFEKMKKKTLRESSCKTFASRTLIGFATRKYRRPQPGLSEKASTHCLRDLEPVENQSGGEDQTASESPSVSFTSGKSSWEDARADRPKPAEVVCIDPTGVW</sequence>
<comment type="caution">
    <text evidence="1">The sequence shown here is derived from an EMBL/GenBank/DDBJ whole genome shotgun (WGS) entry which is preliminary data.</text>
</comment>
<dbReference type="Proteomes" id="UP000799754">
    <property type="component" value="Unassembled WGS sequence"/>
</dbReference>
<evidence type="ECO:0000313" key="1">
    <source>
        <dbReference type="EMBL" id="KAF2626971.1"/>
    </source>
</evidence>
<keyword evidence="2" id="KW-1185">Reference proteome</keyword>